<reference evidence="1" key="1">
    <citation type="submission" date="2020-05" db="EMBL/GenBank/DDBJ databases">
        <authorList>
            <person name="Brown S."/>
            <person name="Huntemann M."/>
            <person name="Clum A."/>
            <person name="Spunde A."/>
            <person name="Palaniappan K."/>
            <person name="Ritter S."/>
            <person name="Mikhailova N."/>
            <person name="Chen I.-M."/>
            <person name="Stamatis D."/>
            <person name="Reddy T."/>
            <person name="O'Malley R."/>
            <person name="Daum C."/>
            <person name="Shapiro N."/>
            <person name="Ivanova N."/>
            <person name="Kyrpides N."/>
            <person name="Woyke T."/>
        </authorList>
    </citation>
    <scope>NUCLEOTIDE SEQUENCE</scope>
    <source>
        <strain evidence="1">DJ080</strain>
    </source>
</reference>
<dbReference type="Proteomes" id="UP001193748">
    <property type="component" value="Unassembled WGS sequence"/>
</dbReference>
<gene>
    <name evidence="1" type="ORF">B0H41_002205</name>
</gene>
<organism evidence="1 2">
    <name type="scientific">Clostridium beijerinckii</name>
    <name type="common">Clostridium MP</name>
    <dbReference type="NCBI Taxonomy" id="1520"/>
    <lineage>
        <taxon>Bacteria</taxon>
        <taxon>Bacillati</taxon>
        <taxon>Bacillota</taxon>
        <taxon>Clostridia</taxon>
        <taxon>Eubacteriales</taxon>
        <taxon>Clostridiaceae</taxon>
        <taxon>Clostridium</taxon>
    </lineage>
</organism>
<evidence type="ECO:0000313" key="2">
    <source>
        <dbReference type="Proteomes" id="UP001193748"/>
    </source>
</evidence>
<name>A0AAX0B0G2_CLOBE</name>
<comment type="caution">
    <text evidence="1">The sequence shown here is derived from an EMBL/GenBank/DDBJ whole genome shotgun (WGS) entry which is preliminary data.</text>
</comment>
<accession>A0AAX0B0G2</accession>
<dbReference type="EMBL" id="JABSWW010000001">
    <property type="protein sequence ID" value="NRT88526.1"/>
    <property type="molecule type" value="Genomic_DNA"/>
</dbReference>
<sequence>MNFTRNEFMESTHAEIYKMWMNHMKFNGWEIDEEKSDNENKSNKERRVYIDQISCL</sequence>
<protein>
    <submittedName>
        <fullName evidence="1">Uncharacterized protein</fullName>
    </submittedName>
</protein>
<reference evidence="1" key="2">
    <citation type="journal article" date="2022" name="Nat. Biotechnol.">
        <title>Carbon-negative production of acetone and isopropanol by gas fermentation at industrial pilot scale.</title>
        <authorList>
            <person name="Liew F.E."/>
            <person name="Nogle R."/>
            <person name="Abdalla T."/>
            <person name="Rasor B.J."/>
            <person name="Canter C."/>
            <person name="Jensen R.O."/>
            <person name="Wang L."/>
            <person name="Strutz J."/>
            <person name="Chirania P."/>
            <person name="De Tissera S."/>
            <person name="Mueller A.P."/>
            <person name="Ruan Z."/>
            <person name="Gao A."/>
            <person name="Tran L."/>
            <person name="Engle N.L."/>
            <person name="Bromley J.C."/>
            <person name="Daniell J."/>
            <person name="Conrado R."/>
            <person name="Tschaplinski T.J."/>
            <person name="Giannone R.J."/>
            <person name="Hettich R.L."/>
            <person name="Karim A.S."/>
            <person name="Simpson S.D."/>
            <person name="Brown S.D."/>
            <person name="Leang C."/>
            <person name="Jewett M.C."/>
            <person name="Kopke M."/>
        </authorList>
    </citation>
    <scope>NUCLEOTIDE SEQUENCE</scope>
    <source>
        <strain evidence="1">DJ080</strain>
    </source>
</reference>
<dbReference type="RefSeq" id="WP_173714554.1">
    <property type="nucleotide sequence ID" value="NZ_JABSWK010000001.1"/>
</dbReference>
<proteinExistence type="predicted"/>
<dbReference type="AlphaFoldDB" id="A0AAX0B0G2"/>
<evidence type="ECO:0000313" key="1">
    <source>
        <dbReference type="EMBL" id="NRT88526.1"/>
    </source>
</evidence>